<dbReference type="InterPro" id="IPR023229">
    <property type="entry name" value="T2SS_M_periplasmic_sf"/>
</dbReference>
<keyword evidence="7" id="KW-0653">Protein transport</keyword>
<comment type="similarity">
    <text evidence="2">Belongs to the GSP M family.</text>
</comment>
<dbReference type="Gene3D" id="3.30.1360.100">
    <property type="entry name" value="General secretion pathway protein M, EpsM"/>
    <property type="match status" value="1"/>
</dbReference>
<dbReference type="GO" id="GO:0005886">
    <property type="term" value="C:plasma membrane"/>
    <property type="evidence" value="ECO:0007669"/>
    <property type="project" value="UniProtKB-SubCell"/>
</dbReference>
<dbReference type="GO" id="GO:0015627">
    <property type="term" value="C:type II protein secretion system complex"/>
    <property type="evidence" value="ECO:0007669"/>
    <property type="project" value="InterPro"/>
</dbReference>
<evidence type="ECO:0000256" key="2">
    <source>
        <dbReference type="ARBA" id="ARBA00010637"/>
    </source>
</evidence>
<dbReference type="Pfam" id="PF04612">
    <property type="entry name" value="T2SSM"/>
    <property type="match status" value="1"/>
</dbReference>
<keyword evidence="6 10" id="KW-0812">Transmembrane</keyword>
<evidence type="ECO:0000256" key="10">
    <source>
        <dbReference type="SAM" id="Phobius"/>
    </source>
</evidence>
<evidence type="ECO:0000256" key="9">
    <source>
        <dbReference type="ARBA" id="ARBA00023136"/>
    </source>
</evidence>
<dbReference type="EMBL" id="FUYM01000006">
    <property type="protein sequence ID" value="SKB78634.1"/>
    <property type="molecule type" value="Genomic_DNA"/>
</dbReference>
<accession>A0A1T5E457</accession>
<keyword evidence="12" id="KW-1185">Reference proteome</keyword>
<proteinExistence type="inferred from homology"/>
<evidence type="ECO:0000313" key="11">
    <source>
        <dbReference type="EMBL" id="SKB78634.1"/>
    </source>
</evidence>
<evidence type="ECO:0000256" key="4">
    <source>
        <dbReference type="ARBA" id="ARBA00022475"/>
    </source>
</evidence>
<keyword evidence="4" id="KW-1003">Cell membrane</keyword>
<keyword evidence="3" id="KW-0813">Transport</keyword>
<dbReference type="AlphaFoldDB" id="A0A1T5E457"/>
<evidence type="ECO:0000256" key="1">
    <source>
        <dbReference type="ARBA" id="ARBA00004377"/>
    </source>
</evidence>
<evidence type="ECO:0000256" key="5">
    <source>
        <dbReference type="ARBA" id="ARBA00022519"/>
    </source>
</evidence>
<dbReference type="RefSeq" id="WP_079648919.1">
    <property type="nucleotide sequence ID" value="NZ_FUYM01000006.1"/>
</dbReference>
<evidence type="ECO:0000313" key="12">
    <source>
        <dbReference type="Proteomes" id="UP000189818"/>
    </source>
</evidence>
<sequence>MRQLDFATLFPTFEPARQKAIGLWQARSRREQWLLGGLAAILALYVLVAMVILPIQRARAQALSDIRTYESLSARLRSAGPIGQAPAQPQASGSPAAILSASAARFGVVPVVNEDGEGIRVTVADAPYESLLRWIAEVEQTSRLRVVRLRLDRRPSSGFVSAELMVRA</sequence>
<evidence type="ECO:0000256" key="3">
    <source>
        <dbReference type="ARBA" id="ARBA00022448"/>
    </source>
</evidence>
<evidence type="ECO:0000256" key="7">
    <source>
        <dbReference type="ARBA" id="ARBA00022927"/>
    </source>
</evidence>
<keyword evidence="5" id="KW-0997">Cell inner membrane</keyword>
<dbReference type="InterPro" id="IPR007690">
    <property type="entry name" value="T2SS_GspM"/>
</dbReference>
<dbReference type="STRING" id="439228.SAMN06295920_106159"/>
<dbReference type="Proteomes" id="UP000189818">
    <property type="component" value="Unassembled WGS sequence"/>
</dbReference>
<keyword evidence="8 10" id="KW-1133">Transmembrane helix</keyword>
<evidence type="ECO:0000256" key="6">
    <source>
        <dbReference type="ARBA" id="ARBA00022692"/>
    </source>
</evidence>
<feature type="transmembrane region" description="Helical" evidence="10">
    <location>
        <begin position="33"/>
        <end position="53"/>
    </location>
</feature>
<reference evidence="12" key="1">
    <citation type="submission" date="2017-02" db="EMBL/GenBank/DDBJ databases">
        <authorList>
            <person name="Varghese N."/>
            <person name="Submissions S."/>
        </authorList>
    </citation>
    <scope>NUCLEOTIDE SEQUENCE [LARGE SCALE GENOMIC DNA]</scope>
    <source>
        <strain evidence="12">UM2</strain>
    </source>
</reference>
<dbReference type="SUPFAM" id="SSF103054">
    <property type="entry name" value="General secretion pathway protein M, EpsM"/>
    <property type="match status" value="1"/>
</dbReference>
<protein>
    <submittedName>
        <fullName evidence="11">Type II secretion system protein M (GspM)</fullName>
    </submittedName>
</protein>
<name>A0A1T5E457_9SPHN</name>
<keyword evidence="9 10" id="KW-0472">Membrane</keyword>
<evidence type="ECO:0000256" key="8">
    <source>
        <dbReference type="ARBA" id="ARBA00022989"/>
    </source>
</evidence>
<organism evidence="11 12">
    <name type="scientific">Rhizorhabdus histidinilytica</name>
    <dbReference type="NCBI Taxonomy" id="439228"/>
    <lineage>
        <taxon>Bacteria</taxon>
        <taxon>Pseudomonadati</taxon>
        <taxon>Pseudomonadota</taxon>
        <taxon>Alphaproteobacteria</taxon>
        <taxon>Sphingomonadales</taxon>
        <taxon>Sphingomonadaceae</taxon>
        <taxon>Rhizorhabdus</taxon>
    </lineage>
</organism>
<gene>
    <name evidence="11" type="ORF">SAMN06295920_106159</name>
</gene>
<dbReference type="OrthoDB" id="7584512at2"/>
<comment type="subcellular location">
    <subcellularLocation>
        <location evidence="1">Cell inner membrane</location>
        <topology evidence="1">Single-pass membrane protein</topology>
    </subcellularLocation>
</comment>
<dbReference type="GO" id="GO:0015628">
    <property type="term" value="P:protein secretion by the type II secretion system"/>
    <property type="evidence" value="ECO:0007669"/>
    <property type="project" value="InterPro"/>
</dbReference>